<evidence type="ECO:0000313" key="4">
    <source>
        <dbReference type="EMBL" id="SDT30557.1"/>
    </source>
</evidence>
<evidence type="ECO:0000313" key="5">
    <source>
        <dbReference type="Proteomes" id="UP000199524"/>
    </source>
</evidence>
<dbReference type="GO" id="GO:0016491">
    <property type="term" value="F:oxidoreductase activity"/>
    <property type="evidence" value="ECO:0007669"/>
    <property type="project" value="UniProtKB-KW"/>
</dbReference>
<dbReference type="Pfam" id="PF13561">
    <property type="entry name" value="adh_short_C2"/>
    <property type="match status" value="1"/>
</dbReference>
<organism evidence="4 5">
    <name type="scientific">Pseudomonas asplenii</name>
    <dbReference type="NCBI Taxonomy" id="53407"/>
    <lineage>
        <taxon>Bacteria</taxon>
        <taxon>Pseudomonadati</taxon>
        <taxon>Pseudomonadota</taxon>
        <taxon>Gammaproteobacteria</taxon>
        <taxon>Pseudomonadales</taxon>
        <taxon>Pseudomonadaceae</taxon>
        <taxon>Pseudomonas</taxon>
    </lineage>
</organism>
<dbReference type="CDD" id="cd05233">
    <property type="entry name" value="SDR_c"/>
    <property type="match status" value="1"/>
</dbReference>
<dbReference type="PRINTS" id="PR00080">
    <property type="entry name" value="SDRFAMILY"/>
</dbReference>
<keyword evidence="5" id="KW-1185">Reference proteome</keyword>
<dbReference type="InterPro" id="IPR036291">
    <property type="entry name" value="NAD(P)-bd_dom_sf"/>
</dbReference>
<gene>
    <name evidence="4" type="ORF">SAMN05216598_4941</name>
</gene>
<sequence length="228" mass="23859">MPLAYSKAVVTGASSGIGLAIANRLLADGWQVLGLSRQAPAIDHPRFEWRSVDLSDRALTQAALAETGPIDALVHAAGFMRTAPLGELKLDDGQAMWRLHVEAATQLVDHLAAKLSEGGRIVVIGSRTMAGAVGRSQYAATKAALVGLVRSWAMELAPRRITVNLIAPGATDTPMLRDPRRIGTPPVTPPLGRFVKPEEVAAYTAFIVGPEAGAVTGQTLLICGGASL</sequence>
<dbReference type="PANTHER" id="PTHR43477">
    <property type="entry name" value="DIHYDROANTICAPSIN 7-DEHYDROGENASE"/>
    <property type="match status" value="1"/>
</dbReference>
<dbReference type="Proteomes" id="UP000199524">
    <property type="component" value="Chromosome I"/>
</dbReference>
<comment type="similarity">
    <text evidence="1">Belongs to the short-chain dehydrogenases/reductases (SDR) family.</text>
</comment>
<dbReference type="InterPro" id="IPR057326">
    <property type="entry name" value="KR_dom"/>
</dbReference>
<dbReference type="PANTHER" id="PTHR43477:SF1">
    <property type="entry name" value="DIHYDROANTICAPSIN 7-DEHYDROGENASE"/>
    <property type="match status" value="1"/>
</dbReference>
<evidence type="ECO:0000256" key="2">
    <source>
        <dbReference type="ARBA" id="ARBA00023002"/>
    </source>
</evidence>
<dbReference type="Gene3D" id="3.40.50.720">
    <property type="entry name" value="NAD(P)-binding Rossmann-like Domain"/>
    <property type="match status" value="1"/>
</dbReference>
<dbReference type="InterPro" id="IPR002347">
    <property type="entry name" value="SDR_fam"/>
</dbReference>
<dbReference type="RefSeq" id="WP_090209773.1">
    <property type="nucleotide sequence ID" value="NZ_LT629777.1"/>
</dbReference>
<feature type="domain" description="Ketoreductase" evidence="3">
    <location>
        <begin position="6"/>
        <end position="169"/>
    </location>
</feature>
<proteinExistence type="inferred from homology"/>
<dbReference type="GeneID" id="300209808"/>
<name>A0A1H1ZAE3_9PSED</name>
<dbReference type="InterPro" id="IPR051122">
    <property type="entry name" value="SDR_DHRS6-like"/>
</dbReference>
<keyword evidence="2" id="KW-0560">Oxidoreductase</keyword>
<evidence type="ECO:0000259" key="3">
    <source>
        <dbReference type="SMART" id="SM00822"/>
    </source>
</evidence>
<reference evidence="5" key="1">
    <citation type="submission" date="2016-10" db="EMBL/GenBank/DDBJ databases">
        <authorList>
            <person name="Varghese N."/>
            <person name="Submissions S."/>
        </authorList>
    </citation>
    <scope>NUCLEOTIDE SEQUENCE [LARGE SCALE GENOMIC DNA]</scope>
    <source>
        <strain evidence="5">ATCC 23835</strain>
    </source>
</reference>
<dbReference type="PRINTS" id="PR00081">
    <property type="entry name" value="GDHRDH"/>
</dbReference>
<dbReference type="AlphaFoldDB" id="A0A1H1ZAE3"/>
<accession>A0A1H1ZAE3</accession>
<evidence type="ECO:0000256" key="1">
    <source>
        <dbReference type="ARBA" id="ARBA00006484"/>
    </source>
</evidence>
<protein>
    <submittedName>
        <fullName evidence="4">NAD(P)-dependent dehydrogenase, short-chain alcohol dehydrogenase family</fullName>
    </submittedName>
</protein>
<dbReference type="EMBL" id="LT629777">
    <property type="protein sequence ID" value="SDT30557.1"/>
    <property type="molecule type" value="Genomic_DNA"/>
</dbReference>
<dbReference type="SUPFAM" id="SSF51735">
    <property type="entry name" value="NAD(P)-binding Rossmann-fold domains"/>
    <property type="match status" value="1"/>
</dbReference>
<dbReference type="SMART" id="SM00822">
    <property type="entry name" value="PKS_KR"/>
    <property type="match status" value="1"/>
</dbReference>